<dbReference type="STRING" id="706587.Desti_1035"/>
<dbReference type="InterPro" id="IPR016036">
    <property type="entry name" value="Malonyl_transacylase_ACP-bd"/>
</dbReference>
<comment type="similarity">
    <text evidence="6">Belongs to the fabD family.</text>
</comment>
<dbReference type="AlphaFoldDB" id="I4C2G0"/>
<keyword evidence="4 6" id="KW-0012">Acyltransferase</keyword>
<sequence>MQSVAVQEFRSVALLFPGQGSQFAGMAQDLIRESPEARELLERADDILGYSLSRVMAGDLGDELNRTVHTQPAVFVHSMALLAALRSRYTFAPIVAAGHSLGEYSALCAAGVLEFGEALDIIRVRAEGMDNAQPLGTCAMAALIGPSRDDAKKIVDAHRGGQVLEAANFNAPDQTVISGHVEAVNRVLEAVKEERRTRAVMLPVSSAFHTSLMEPAREALKERLQKVSPANAAFPVVANVNADFYPDSGNSIKDLLTEQVIRPVLWEDCVRTMQRSGASLFIEIGPGKVLTGLMKRIDRKAPAMSISDLETLRALEAPPQ</sequence>
<dbReference type="SUPFAM" id="SSF55048">
    <property type="entry name" value="Probable ACP-binding domain of malonyl-CoA ACP transacylase"/>
    <property type="match status" value="1"/>
</dbReference>
<evidence type="ECO:0000259" key="8">
    <source>
        <dbReference type="SMART" id="SM00827"/>
    </source>
</evidence>
<keyword evidence="10" id="KW-1185">Reference proteome</keyword>
<accession>I4C2G0</accession>
<protein>
    <recommendedName>
        <fullName evidence="2 6">Malonyl CoA-acyl carrier protein transacylase</fullName>
        <ecNumber evidence="1 6">2.3.1.39</ecNumber>
    </recommendedName>
</protein>
<dbReference type="FunFam" id="3.30.70.250:FF:000001">
    <property type="entry name" value="Malonyl CoA-acyl carrier protein transacylase"/>
    <property type="match status" value="1"/>
</dbReference>
<dbReference type="InterPro" id="IPR016035">
    <property type="entry name" value="Acyl_Trfase/lysoPLipase"/>
</dbReference>
<proteinExistence type="inferred from homology"/>
<evidence type="ECO:0000256" key="4">
    <source>
        <dbReference type="ARBA" id="ARBA00023315"/>
    </source>
</evidence>
<feature type="domain" description="Malonyl-CoA:ACP transacylase (MAT)" evidence="8">
    <location>
        <begin position="15"/>
        <end position="314"/>
    </location>
</feature>
<dbReference type="KEGG" id="dti:Desti_1035"/>
<dbReference type="Gene3D" id="3.30.70.250">
    <property type="entry name" value="Malonyl-CoA ACP transacylase, ACP-binding"/>
    <property type="match status" value="1"/>
</dbReference>
<dbReference type="Pfam" id="PF00698">
    <property type="entry name" value="Acyl_transf_1"/>
    <property type="match status" value="1"/>
</dbReference>
<evidence type="ECO:0000256" key="7">
    <source>
        <dbReference type="PIRSR" id="PIRSR000446-1"/>
    </source>
</evidence>
<evidence type="ECO:0000256" key="2">
    <source>
        <dbReference type="ARBA" id="ARBA00018953"/>
    </source>
</evidence>
<dbReference type="Gene3D" id="3.40.366.10">
    <property type="entry name" value="Malonyl-Coenzyme A Acyl Carrier Protein, domain 2"/>
    <property type="match status" value="1"/>
</dbReference>
<dbReference type="GO" id="GO:0006633">
    <property type="term" value="P:fatty acid biosynthetic process"/>
    <property type="evidence" value="ECO:0007669"/>
    <property type="project" value="TreeGrafter"/>
</dbReference>
<comment type="catalytic activity">
    <reaction evidence="5 6">
        <text>holo-[ACP] + malonyl-CoA = malonyl-[ACP] + CoA</text>
        <dbReference type="Rhea" id="RHEA:41792"/>
        <dbReference type="Rhea" id="RHEA-COMP:9623"/>
        <dbReference type="Rhea" id="RHEA-COMP:9685"/>
        <dbReference type="ChEBI" id="CHEBI:57287"/>
        <dbReference type="ChEBI" id="CHEBI:57384"/>
        <dbReference type="ChEBI" id="CHEBI:64479"/>
        <dbReference type="ChEBI" id="CHEBI:78449"/>
        <dbReference type="EC" id="2.3.1.39"/>
    </reaction>
</comment>
<dbReference type="InterPro" id="IPR024925">
    <property type="entry name" value="Malonyl_CoA-ACP_transAc"/>
</dbReference>
<evidence type="ECO:0000256" key="6">
    <source>
        <dbReference type="PIRNR" id="PIRNR000446"/>
    </source>
</evidence>
<dbReference type="InterPro" id="IPR004410">
    <property type="entry name" value="Malonyl_CoA-ACP_transAc_FabD"/>
</dbReference>
<dbReference type="GO" id="GO:0004314">
    <property type="term" value="F:[acyl-carrier-protein] S-malonyltransferase activity"/>
    <property type="evidence" value="ECO:0007669"/>
    <property type="project" value="UniProtKB-EC"/>
</dbReference>
<evidence type="ECO:0000256" key="1">
    <source>
        <dbReference type="ARBA" id="ARBA00013258"/>
    </source>
</evidence>
<dbReference type="EC" id="2.3.1.39" evidence="1 6"/>
<dbReference type="OrthoDB" id="9808564at2"/>
<feature type="active site" evidence="7">
    <location>
        <position position="100"/>
    </location>
</feature>
<dbReference type="NCBIfam" id="TIGR00128">
    <property type="entry name" value="fabD"/>
    <property type="match status" value="1"/>
</dbReference>
<dbReference type="RefSeq" id="WP_014808905.1">
    <property type="nucleotide sequence ID" value="NC_018025.1"/>
</dbReference>
<dbReference type="InterPro" id="IPR014043">
    <property type="entry name" value="Acyl_transferase_dom"/>
</dbReference>
<dbReference type="PANTHER" id="PTHR42681">
    <property type="entry name" value="MALONYL-COA-ACYL CARRIER PROTEIN TRANSACYLASE, MITOCHONDRIAL"/>
    <property type="match status" value="1"/>
</dbReference>
<dbReference type="eggNOG" id="COG0331">
    <property type="taxonomic scope" value="Bacteria"/>
</dbReference>
<dbReference type="GO" id="GO:0005829">
    <property type="term" value="C:cytosol"/>
    <property type="evidence" value="ECO:0007669"/>
    <property type="project" value="TreeGrafter"/>
</dbReference>
<evidence type="ECO:0000313" key="9">
    <source>
        <dbReference type="EMBL" id="AFM23751.1"/>
    </source>
</evidence>
<dbReference type="HOGENOM" id="CLU_030558_2_1_7"/>
<evidence type="ECO:0000256" key="5">
    <source>
        <dbReference type="ARBA" id="ARBA00048462"/>
    </source>
</evidence>
<reference evidence="10" key="1">
    <citation type="submission" date="2012-06" db="EMBL/GenBank/DDBJ databases">
        <title>Complete sequence of chromosome of Desulfomonile tiedjei DSM 6799.</title>
        <authorList>
            <person name="Lucas S."/>
            <person name="Copeland A."/>
            <person name="Lapidus A."/>
            <person name="Glavina del Rio T."/>
            <person name="Dalin E."/>
            <person name="Tice H."/>
            <person name="Bruce D."/>
            <person name="Goodwin L."/>
            <person name="Pitluck S."/>
            <person name="Peters L."/>
            <person name="Ovchinnikova G."/>
            <person name="Zeytun A."/>
            <person name="Lu M."/>
            <person name="Kyrpides N."/>
            <person name="Mavromatis K."/>
            <person name="Ivanova N."/>
            <person name="Brettin T."/>
            <person name="Detter J.C."/>
            <person name="Han C."/>
            <person name="Larimer F."/>
            <person name="Land M."/>
            <person name="Hauser L."/>
            <person name="Markowitz V."/>
            <person name="Cheng J.-F."/>
            <person name="Hugenholtz P."/>
            <person name="Woyke T."/>
            <person name="Wu D."/>
            <person name="Spring S."/>
            <person name="Schroeder M."/>
            <person name="Brambilla E."/>
            <person name="Klenk H.-P."/>
            <person name="Eisen J.A."/>
        </authorList>
    </citation>
    <scope>NUCLEOTIDE SEQUENCE [LARGE SCALE GENOMIC DNA]</scope>
    <source>
        <strain evidence="10">ATCC 49306 / DSM 6799 / DCB-1</strain>
    </source>
</reference>
<keyword evidence="3 6" id="KW-0808">Transferase</keyword>
<dbReference type="EMBL" id="CP003360">
    <property type="protein sequence ID" value="AFM23751.1"/>
    <property type="molecule type" value="Genomic_DNA"/>
</dbReference>
<dbReference type="SMART" id="SM00827">
    <property type="entry name" value="PKS_AT"/>
    <property type="match status" value="1"/>
</dbReference>
<dbReference type="PANTHER" id="PTHR42681:SF1">
    <property type="entry name" value="MALONYL-COA-ACYL CARRIER PROTEIN TRANSACYLASE, MITOCHONDRIAL"/>
    <property type="match status" value="1"/>
</dbReference>
<evidence type="ECO:0000256" key="3">
    <source>
        <dbReference type="ARBA" id="ARBA00022679"/>
    </source>
</evidence>
<dbReference type="PIRSF" id="PIRSF000446">
    <property type="entry name" value="Mct"/>
    <property type="match status" value="1"/>
</dbReference>
<dbReference type="InterPro" id="IPR001227">
    <property type="entry name" value="Ac_transferase_dom_sf"/>
</dbReference>
<dbReference type="PATRIC" id="fig|706587.4.peg.1181"/>
<organism evidence="9 10">
    <name type="scientific">Desulfomonile tiedjei (strain ATCC 49306 / DSM 6799 / DCB-1)</name>
    <dbReference type="NCBI Taxonomy" id="706587"/>
    <lineage>
        <taxon>Bacteria</taxon>
        <taxon>Pseudomonadati</taxon>
        <taxon>Thermodesulfobacteriota</taxon>
        <taxon>Desulfomonilia</taxon>
        <taxon>Desulfomonilales</taxon>
        <taxon>Desulfomonilaceae</taxon>
        <taxon>Desulfomonile</taxon>
    </lineage>
</organism>
<dbReference type="InterPro" id="IPR050858">
    <property type="entry name" value="Mal-CoA-ACP_Trans/PKS_FabD"/>
</dbReference>
<name>I4C2G0_DESTA</name>
<dbReference type="Proteomes" id="UP000006055">
    <property type="component" value="Chromosome"/>
</dbReference>
<feature type="active site" evidence="7">
    <location>
        <position position="209"/>
    </location>
</feature>
<gene>
    <name evidence="9" type="ordered locus">Desti_1035</name>
</gene>
<dbReference type="SUPFAM" id="SSF52151">
    <property type="entry name" value="FabD/lysophospholipase-like"/>
    <property type="match status" value="1"/>
</dbReference>
<evidence type="ECO:0000313" key="10">
    <source>
        <dbReference type="Proteomes" id="UP000006055"/>
    </source>
</evidence>